<feature type="domain" description="Methyl-accepting transducer" evidence="12">
    <location>
        <begin position="434"/>
        <end position="670"/>
    </location>
</feature>
<evidence type="ECO:0000256" key="6">
    <source>
        <dbReference type="ARBA" id="ARBA00022989"/>
    </source>
</evidence>
<keyword evidence="4" id="KW-0145">Chemotaxis</keyword>
<dbReference type="Pfam" id="PF00015">
    <property type="entry name" value="MCPsignal"/>
    <property type="match status" value="1"/>
</dbReference>
<name>A0A9E6PRJ3_9PSED</name>
<dbReference type="PANTHER" id="PTHR32089:SF120">
    <property type="entry name" value="METHYL-ACCEPTING CHEMOTAXIS PROTEIN TLPQ"/>
    <property type="match status" value="1"/>
</dbReference>
<dbReference type="GO" id="GO:0006935">
    <property type="term" value="P:chemotaxis"/>
    <property type="evidence" value="ECO:0007669"/>
    <property type="project" value="UniProtKB-KW"/>
</dbReference>
<organism evidence="14 15">
    <name type="scientific">Pseudomonas vanderleydeniana</name>
    <dbReference type="NCBI Taxonomy" id="2745495"/>
    <lineage>
        <taxon>Bacteria</taxon>
        <taxon>Pseudomonadati</taxon>
        <taxon>Pseudomonadota</taxon>
        <taxon>Gammaproteobacteria</taxon>
        <taxon>Pseudomonadales</taxon>
        <taxon>Pseudomonadaceae</taxon>
        <taxon>Pseudomonas</taxon>
    </lineage>
</organism>
<dbReference type="KEGG" id="pvw:HU752_013695"/>
<dbReference type="PROSITE" id="PS50885">
    <property type="entry name" value="HAMP"/>
    <property type="match status" value="1"/>
</dbReference>
<dbReference type="PROSITE" id="PS51257">
    <property type="entry name" value="PROKAR_LIPOPROTEIN"/>
    <property type="match status" value="1"/>
</dbReference>
<evidence type="ECO:0000256" key="10">
    <source>
        <dbReference type="PROSITE-ProRule" id="PRU00284"/>
    </source>
</evidence>
<evidence type="ECO:0000313" key="14">
    <source>
        <dbReference type="EMBL" id="QXI30925.1"/>
    </source>
</evidence>
<comment type="similarity">
    <text evidence="9">Belongs to the methyl-accepting chemotaxis (MCP) protein family.</text>
</comment>
<dbReference type="CDD" id="cd12913">
    <property type="entry name" value="PDC1_MCP_like"/>
    <property type="match status" value="1"/>
</dbReference>
<dbReference type="Pfam" id="PF22673">
    <property type="entry name" value="MCP-like_PDC_1"/>
    <property type="match status" value="1"/>
</dbReference>
<keyword evidence="15" id="KW-1185">Reference proteome</keyword>
<feature type="transmembrane region" description="Helical" evidence="11">
    <location>
        <begin position="12"/>
        <end position="35"/>
    </location>
</feature>
<keyword evidence="2" id="KW-1003">Cell membrane</keyword>
<dbReference type="SMART" id="SM00283">
    <property type="entry name" value="MA"/>
    <property type="match status" value="1"/>
</dbReference>
<dbReference type="InterPro" id="IPR003660">
    <property type="entry name" value="HAMP_dom"/>
</dbReference>
<keyword evidence="7 11" id="KW-0472">Membrane</keyword>
<proteinExistence type="inferred from homology"/>
<dbReference type="Gene3D" id="3.30.450.20">
    <property type="entry name" value="PAS domain"/>
    <property type="match status" value="2"/>
</dbReference>
<dbReference type="Proteomes" id="UP000634530">
    <property type="component" value="Chromosome"/>
</dbReference>
<evidence type="ECO:0000259" key="13">
    <source>
        <dbReference type="PROSITE" id="PS50885"/>
    </source>
</evidence>
<dbReference type="SUPFAM" id="SSF58104">
    <property type="entry name" value="Methyl-accepting chemotaxis protein (MCP) signaling domain"/>
    <property type="match status" value="1"/>
</dbReference>
<dbReference type="EMBL" id="CP077093">
    <property type="protein sequence ID" value="QXI30925.1"/>
    <property type="molecule type" value="Genomic_DNA"/>
</dbReference>
<dbReference type="Pfam" id="PF00672">
    <property type="entry name" value="HAMP"/>
    <property type="match status" value="1"/>
</dbReference>
<evidence type="ECO:0000259" key="12">
    <source>
        <dbReference type="PROSITE" id="PS50111"/>
    </source>
</evidence>
<evidence type="ECO:0000256" key="4">
    <source>
        <dbReference type="ARBA" id="ARBA00022500"/>
    </source>
</evidence>
<accession>A0A9E6PRJ3</accession>
<feature type="domain" description="HAMP" evidence="13">
    <location>
        <begin position="375"/>
        <end position="429"/>
    </location>
</feature>
<dbReference type="SMART" id="SM00304">
    <property type="entry name" value="HAMP"/>
    <property type="match status" value="1"/>
</dbReference>
<evidence type="ECO:0000313" key="15">
    <source>
        <dbReference type="Proteomes" id="UP000634530"/>
    </source>
</evidence>
<evidence type="ECO:0000256" key="9">
    <source>
        <dbReference type="ARBA" id="ARBA00029447"/>
    </source>
</evidence>
<keyword evidence="6 11" id="KW-1133">Transmembrane helix</keyword>
<gene>
    <name evidence="14" type="ORF">HU752_013695</name>
</gene>
<evidence type="ECO:0000256" key="1">
    <source>
        <dbReference type="ARBA" id="ARBA00004651"/>
    </source>
</evidence>
<dbReference type="InterPro" id="IPR004089">
    <property type="entry name" value="MCPsignal_dom"/>
</dbReference>
<dbReference type="AlphaFoldDB" id="A0A9E6PRJ3"/>
<sequence>MRGVPIAIKGRILFISGICLLAVVSCLVTFSIVHIQATTSLVVQSSTRSMRDAAMLYLNAESAGLAETVRERFAVSNRFARAVAAQVSLLRDKVRQGENPQAARRAVVETMQRQLAATPEVLGVAVAFDPDAFDDQDSRQIKATGLMGNDSGRLAAYVSTQENFIIPDSDLVDDGDPTKLWYSCPHKTRATCVLEPYSYTLNGKPTLMSSIAIPLLDPVKGVIGVVSVDLTLEGLQQLATQAKDRLYAGAADVTYISAQGIVSGRSASADALGQALKAVAPTEWSPRLDDARRTREARHVEDHPGFITVANAFEPIPGAAAWQVLISVPEPVLMTPALDLQSKLQESSRQSLQAQALLGGAVGLVGLIVMWLLGRGISNPIRRVCGMLQDIANGEGDLTQRLKSERADEMGELANGFNRFLDKVQPVIAQLSTTSDQVRTTAQTVAMAAGDTSNGMDQQLREVDQVATAANEMSATSQDVARNAAQAAEAAKAGDAAAGRCRTIIVQASSSIERLAQGMNDAMADVRHLEASSQTIGSVLEVIRSIAEQTNLLALNAAIEAARAGESGRGFAVVADEVRHLAKRTQDSISEIHGVIDRLQSGTRNVVAVIEVQHDLADASMAQAQQAVAALEQVNLSIETITEMNLQIASAAEEQSAVSEEVNRNVAAIRDVTGLLARQATESAQTSQALTSLANQQQTLVSHFKV</sequence>
<evidence type="ECO:0000256" key="3">
    <source>
        <dbReference type="ARBA" id="ARBA00022481"/>
    </source>
</evidence>
<dbReference type="Gene3D" id="1.10.287.950">
    <property type="entry name" value="Methyl-accepting chemotaxis protein"/>
    <property type="match status" value="1"/>
</dbReference>
<evidence type="ECO:0000256" key="2">
    <source>
        <dbReference type="ARBA" id="ARBA00022475"/>
    </source>
</evidence>
<keyword evidence="3" id="KW-0488">Methylation</keyword>
<evidence type="ECO:0000256" key="7">
    <source>
        <dbReference type="ARBA" id="ARBA00023136"/>
    </source>
</evidence>
<dbReference type="FunFam" id="1.10.287.950:FF:000001">
    <property type="entry name" value="Methyl-accepting chemotaxis sensory transducer"/>
    <property type="match status" value="1"/>
</dbReference>
<keyword evidence="5 11" id="KW-0812">Transmembrane</keyword>
<comment type="subcellular location">
    <subcellularLocation>
        <location evidence="1">Cell membrane</location>
        <topology evidence="1">Multi-pass membrane protein</topology>
    </subcellularLocation>
</comment>
<reference evidence="14 15" key="1">
    <citation type="journal article" date="2020" name="Microorganisms">
        <title>Reliable Identification of Environmental Pseudomonas Isolates Using the rpoD Gene.</title>
        <authorList>
            <consortium name="The Broad Institute Genome Sequencing Platform"/>
            <person name="Girard L."/>
            <person name="Lood C."/>
            <person name="Rokni-Zadeh H."/>
            <person name="van Noort V."/>
            <person name="Lavigne R."/>
            <person name="De Mot R."/>
        </authorList>
    </citation>
    <scope>NUCLEOTIDE SEQUENCE [LARGE SCALE GENOMIC DNA]</scope>
    <source>
        <strain evidence="14 15">RW8P3</strain>
    </source>
</reference>
<dbReference type="GO" id="GO:0007165">
    <property type="term" value="P:signal transduction"/>
    <property type="evidence" value="ECO:0007669"/>
    <property type="project" value="UniProtKB-KW"/>
</dbReference>
<keyword evidence="8 10" id="KW-0807">Transducer</keyword>
<dbReference type="PROSITE" id="PS50111">
    <property type="entry name" value="CHEMOTAXIS_TRANSDUC_2"/>
    <property type="match status" value="1"/>
</dbReference>
<reference evidence="14 15" key="2">
    <citation type="journal article" date="2021" name="Microorganisms">
        <title>The Ever-Expanding Pseudomonas Genus: Description of 43 New Species and Partition of the Pseudomonas putida Group.</title>
        <authorList>
            <person name="Girard L."/>
            <person name="Lood C."/>
            <person name="Hofte M."/>
            <person name="Vandamme P."/>
            <person name="Rokni-Zadeh H."/>
            <person name="van Noort V."/>
            <person name="Lavigne R."/>
            <person name="De Mot R."/>
        </authorList>
    </citation>
    <scope>NUCLEOTIDE SEQUENCE [LARGE SCALE GENOMIC DNA]</scope>
    <source>
        <strain evidence="14 15">RW8P3</strain>
    </source>
</reference>
<evidence type="ECO:0000256" key="5">
    <source>
        <dbReference type="ARBA" id="ARBA00022692"/>
    </source>
</evidence>
<evidence type="ECO:0000256" key="11">
    <source>
        <dbReference type="SAM" id="Phobius"/>
    </source>
</evidence>
<dbReference type="PANTHER" id="PTHR32089">
    <property type="entry name" value="METHYL-ACCEPTING CHEMOTAXIS PROTEIN MCPB"/>
    <property type="match status" value="1"/>
</dbReference>
<dbReference type="CDD" id="cd06225">
    <property type="entry name" value="HAMP"/>
    <property type="match status" value="1"/>
</dbReference>
<evidence type="ECO:0000256" key="8">
    <source>
        <dbReference type="ARBA" id="ARBA00023224"/>
    </source>
</evidence>
<dbReference type="GO" id="GO:0005886">
    <property type="term" value="C:plasma membrane"/>
    <property type="evidence" value="ECO:0007669"/>
    <property type="project" value="UniProtKB-SubCell"/>
</dbReference>
<protein>
    <submittedName>
        <fullName evidence="14">Methyl-accepting chemotaxis protein</fullName>
    </submittedName>
</protein>